<evidence type="ECO:0000313" key="5">
    <source>
        <dbReference type="EMBL" id="OYX58215.1"/>
    </source>
</evidence>
<evidence type="ECO:0000256" key="1">
    <source>
        <dbReference type="ARBA" id="ARBA00004613"/>
    </source>
</evidence>
<evidence type="ECO:0000256" key="2">
    <source>
        <dbReference type="ARBA" id="ARBA00022525"/>
    </source>
</evidence>
<feature type="domain" description="Peptidase M10 serralysin C-terminal" evidence="4">
    <location>
        <begin position="5"/>
        <end position="106"/>
    </location>
</feature>
<accession>A0A258HMG0</accession>
<name>A0A258HMG0_9CAUL</name>
<reference evidence="5 6" key="1">
    <citation type="submission" date="2017-03" db="EMBL/GenBank/DDBJ databases">
        <title>Lifting the veil on microbial sulfur biogeochemistry in mining wastewaters.</title>
        <authorList>
            <person name="Kantor R.S."/>
            <person name="Colenbrander Nelson T."/>
            <person name="Marshall S."/>
            <person name="Bennett D."/>
            <person name="Apte S."/>
            <person name="Camacho D."/>
            <person name="Thomas B.C."/>
            <person name="Warren L.A."/>
            <person name="Banfield J.F."/>
        </authorList>
    </citation>
    <scope>NUCLEOTIDE SEQUENCE [LARGE SCALE GENOMIC DNA]</scope>
    <source>
        <strain evidence="5">32-68-21</strain>
    </source>
</reference>
<evidence type="ECO:0000256" key="3">
    <source>
        <dbReference type="ARBA" id="ARBA00022737"/>
    </source>
</evidence>
<dbReference type="EMBL" id="NCEQ01000003">
    <property type="protein sequence ID" value="OYX58215.1"/>
    <property type="molecule type" value="Genomic_DNA"/>
</dbReference>
<dbReference type="InterPro" id="IPR011049">
    <property type="entry name" value="Serralysin-like_metalloprot_C"/>
</dbReference>
<sequence length="116" mass="11720">MGSGGGGGGTGMGGAGQDVFLFQNLDEFGVDGLDMITDFENGDLIDLSGIDANTSASGDQAFSWTSSFTGQAGQIRMVGQSTPGSWLIEFDINGDALADASFIVQGAASPSSGWIL</sequence>
<comment type="caution">
    <text evidence="5">The sequence shown here is derived from an EMBL/GenBank/DDBJ whole genome shotgun (WGS) entry which is preliminary data.</text>
</comment>
<dbReference type="Proteomes" id="UP000216147">
    <property type="component" value="Unassembled WGS sequence"/>
</dbReference>
<evidence type="ECO:0000259" key="4">
    <source>
        <dbReference type="Pfam" id="PF08548"/>
    </source>
</evidence>
<keyword evidence="3" id="KW-0677">Repeat</keyword>
<dbReference type="GO" id="GO:0005615">
    <property type="term" value="C:extracellular space"/>
    <property type="evidence" value="ECO:0007669"/>
    <property type="project" value="InterPro"/>
</dbReference>
<dbReference type="AlphaFoldDB" id="A0A258HMG0"/>
<proteinExistence type="predicted"/>
<dbReference type="SUPFAM" id="SSF51120">
    <property type="entry name" value="beta-Roll"/>
    <property type="match status" value="1"/>
</dbReference>
<keyword evidence="2" id="KW-0964">Secreted</keyword>
<comment type="subcellular location">
    <subcellularLocation>
        <location evidence="1">Secreted</location>
    </subcellularLocation>
</comment>
<dbReference type="Gene3D" id="2.150.10.10">
    <property type="entry name" value="Serralysin-like metalloprotease, C-terminal"/>
    <property type="match status" value="1"/>
</dbReference>
<evidence type="ECO:0000313" key="6">
    <source>
        <dbReference type="Proteomes" id="UP000216147"/>
    </source>
</evidence>
<dbReference type="GO" id="GO:0005509">
    <property type="term" value="F:calcium ion binding"/>
    <property type="evidence" value="ECO:0007669"/>
    <property type="project" value="InterPro"/>
</dbReference>
<protein>
    <recommendedName>
        <fullName evidence="4">Peptidase M10 serralysin C-terminal domain-containing protein</fullName>
    </recommendedName>
</protein>
<dbReference type="Pfam" id="PF08548">
    <property type="entry name" value="Peptidase_M10_C"/>
    <property type="match status" value="1"/>
</dbReference>
<gene>
    <name evidence="5" type="ORF">B7Y86_04240</name>
</gene>
<organism evidence="5 6">
    <name type="scientific">Brevundimonas subvibrioides</name>
    <dbReference type="NCBI Taxonomy" id="74313"/>
    <lineage>
        <taxon>Bacteria</taxon>
        <taxon>Pseudomonadati</taxon>
        <taxon>Pseudomonadota</taxon>
        <taxon>Alphaproteobacteria</taxon>
        <taxon>Caulobacterales</taxon>
        <taxon>Caulobacteraceae</taxon>
        <taxon>Brevundimonas</taxon>
    </lineage>
</organism>
<dbReference type="InterPro" id="IPR013858">
    <property type="entry name" value="Peptidase_M10B_C"/>
</dbReference>